<dbReference type="OrthoDB" id="8838209at2759"/>
<keyword evidence="1" id="KW-0175">Coiled coil</keyword>
<evidence type="ECO:0000256" key="2">
    <source>
        <dbReference type="SAM" id="MobiDB-lite"/>
    </source>
</evidence>
<evidence type="ECO:0000256" key="1">
    <source>
        <dbReference type="SAM" id="Coils"/>
    </source>
</evidence>
<dbReference type="AlphaFoldDB" id="A0A8P4G464"/>
<accession>A0A8P4G464</accession>
<protein>
    <submittedName>
        <fullName evidence="3">Uncharacterized protein</fullName>
    </submittedName>
</protein>
<name>A0A8P4G464_DICLA</name>
<gene>
    <name evidence="3" type="primary">LOC127366708</name>
</gene>
<feature type="compositionally biased region" description="Polar residues" evidence="2">
    <location>
        <begin position="298"/>
        <end position="314"/>
    </location>
</feature>
<reference evidence="3" key="2">
    <citation type="submission" date="2025-09" db="UniProtKB">
        <authorList>
            <consortium name="Ensembl"/>
        </authorList>
    </citation>
    <scope>IDENTIFICATION</scope>
</reference>
<dbReference type="PANTHER" id="PTHR31025:SF22">
    <property type="entry name" value="IP13529P"/>
    <property type="match status" value="1"/>
</dbReference>
<keyword evidence="4" id="KW-1185">Reference proteome</keyword>
<dbReference type="Ensembl" id="ENSDLAT00005076584.1">
    <property type="protein sequence ID" value="ENSDLAP00005067833.1"/>
    <property type="gene ID" value="ENSDLAG00005035037.1"/>
</dbReference>
<feature type="coiled-coil region" evidence="1">
    <location>
        <begin position="49"/>
        <end position="76"/>
    </location>
</feature>
<sequence>MSNNNQSDDLCGWPPTLHNEDEALAIENAIRAAISTVMGVMCGACSRRAQEYQRIVADRDREIRRLESKLEESELKKLHVEVGKGQPECELSSSLTTRVRVINCVNSSDIDMKNESEINLCGRVGAPTQISPKCCDTTVAFPHQHAHTAEKPLWEDEGAAGELSFGCIASLIKEEPSDLEIKWEVCDGGLLDQQEVQCGAEYQHKEKPASKAMDDIATLIKEALPMRNTPATLQPILDVLQDLGVDTVEDLKFVQIDDLAGVLKPIQATKLFAHLKSFFSAQHDAAPSHSNMEEDFLSSPQTPSETPWVTSPSIPSTSRCSPGVLISSLYDSECFNSTRKLSNDWHYNFQVPWNMLPAVLRKKLDYQERPNARERREMIRIIAGEILAICKKPAKKHLSEVARKMVLAYPKSFKDIIEHEVVGSGHDSLTKQLQYRVDNCRRNATRGKQKSAPDNGSPVPENKKQRKASYGCIRWESRPVNVDTQMKKKKDMQKMFLENERNAQKIQKFISDTFTSQRYDIGSGKDTQALQEEWPYLFSLVGMKAHFKLLTGIHINEGFEEAMATKFARVLDYFQSLPLEKSRGAARQREIQAGGGPCGAVLMLLSYFKEDHARMFHMVDKTCITGEDQMEHLPPTPCIVVCGASPMSAAAFMVAVDQEVIIENLANFTDALVGMFICYYIFNIHYPMELRTTMEFLQRCIFKINPDRGSKVERQEKKKSNAVNPKVLSLITRISEFEWSA</sequence>
<dbReference type="GeneID" id="127366708"/>
<dbReference type="RefSeq" id="XP_051261866.1">
    <property type="nucleotide sequence ID" value="XM_051405906.1"/>
</dbReference>
<dbReference type="RefSeq" id="XP_051261865.1">
    <property type="nucleotide sequence ID" value="XM_051405905.1"/>
</dbReference>
<evidence type="ECO:0000313" key="4">
    <source>
        <dbReference type="Proteomes" id="UP000694389"/>
    </source>
</evidence>
<proteinExistence type="predicted"/>
<evidence type="ECO:0000313" key="3">
    <source>
        <dbReference type="Ensembl" id="ENSDLAP00005067833.1"/>
    </source>
</evidence>
<organism evidence="3 4">
    <name type="scientific">Dicentrarchus labrax</name>
    <name type="common">European seabass</name>
    <name type="synonym">Morone labrax</name>
    <dbReference type="NCBI Taxonomy" id="13489"/>
    <lineage>
        <taxon>Eukaryota</taxon>
        <taxon>Metazoa</taxon>
        <taxon>Chordata</taxon>
        <taxon>Craniata</taxon>
        <taxon>Vertebrata</taxon>
        <taxon>Euteleostomi</taxon>
        <taxon>Actinopterygii</taxon>
        <taxon>Neopterygii</taxon>
        <taxon>Teleostei</taxon>
        <taxon>Neoteleostei</taxon>
        <taxon>Acanthomorphata</taxon>
        <taxon>Eupercaria</taxon>
        <taxon>Moronidae</taxon>
        <taxon>Dicentrarchus</taxon>
    </lineage>
</organism>
<reference evidence="3" key="1">
    <citation type="submission" date="2025-08" db="UniProtKB">
        <authorList>
            <consortium name="Ensembl"/>
        </authorList>
    </citation>
    <scope>IDENTIFICATION</scope>
</reference>
<dbReference type="GeneTree" id="ENSGT00940000163828"/>
<feature type="region of interest" description="Disordered" evidence="2">
    <location>
        <begin position="289"/>
        <end position="314"/>
    </location>
</feature>
<dbReference type="OMA" id="YGCINWD"/>
<dbReference type="PANTHER" id="PTHR31025">
    <property type="entry name" value="SI:CH211-196P9.1-RELATED"/>
    <property type="match status" value="1"/>
</dbReference>
<dbReference type="Proteomes" id="UP000694389">
    <property type="component" value="Unassembled WGS sequence"/>
</dbReference>
<feature type="region of interest" description="Disordered" evidence="2">
    <location>
        <begin position="443"/>
        <end position="468"/>
    </location>
</feature>